<organism evidence="3 4">
    <name type="scientific">Trichonephila inaurata madagascariensis</name>
    <dbReference type="NCBI Taxonomy" id="2747483"/>
    <lineage>
        <taxon>Eukaryota</taxon>
        <taxon>Metazoa</taxon>
        <taxon>Ecdysozoa</taxon>
        <taxon>Arthropoda</taxon>
        <taxon>Chelicerata</taxon>
        <taxon>Arachnida</taxon>
        <taxon>Araneae</taxon>
        <taxon>Araneomorphae</taxon>
        <taxon>Entelegynae</taxon>
        <taxon>Araneoidea</taxon>
        <taxon>Nephilidae</taxon>
        <taxon>Trichonephila</taxon>
        <taxon>Trichonephila inaurata</taxon>
    </lineage>
</organism>
<dbReference type="EMBL" id="BMAV01007007">
    <property type="protein sequence ID" value="GFY49427.1"/>
    <property type="molecule type" value="Genomic_DNA"/>
</dbReference>
<dbReference type="AlphaFoldDB" id="A0A8X6Y3W3"/>
<reference evidence="3" key="1">
    <citation type="submission" date="2020-08" db="EMBL/GenBank/DDBJ databases">
        <title>Multicomponent nature underlies the extraordinary mechanical properties of spider dragline silk.</title>
        <authorList>
            <person name="Kono N."/>
            <person name="Nakamura H."/>
            <person name="Mori M."/>
            <person name="Yoshida Y."/>
            <person name="Ohtoshi R."/>
            <person name="Malay A.D."/>
            <person name="Moran D.A.P."/>
            <person name="Tomita M."/>
            <person name="Numata K."/>
            <person name="Arakawa K."/>
        </authorList>
    </citation>
    <scope>NUCLEOTIDE SEQUENCE</scope>
</reference>
<sequence>MGRGNSVNGFWCAPFVSVSVRGTRDNGSMTSAAPFRLPPPRQALGRGAESKQRAHILRGCRSVDEKAERWVLNRIDSCNLWQRGISPFAGVVWA</sequence>
<evidence type="ECO:0000256" key="1">
    <source>
        <dbReference type="SAM" id="MobiDB-lite"/>
    </source>
</evidence>
<evidence type="ECO:0000313" key="2">
    <source>
        <dbReference type="EMBL" id="GFY49427.1"/>
    </source>
</evidence>
<keyword evidence="4" id="KW-1185">Reference proteome</keyword>
<evidence type="ECO:0000313" key="4">
    <source>
        <dbReference type="Proteomes" id="UP000886998"/>
    </source>
</evidence>
<feature type="region of interest" description="Disordered" evidence="1">
    <location>
        <begin position="27"/>
        <end position="48"/>
    </location>
</feature>
<dbReference type="EMBL" id="BMAV01015479">
    <property type="protein sequence ID" value="GFY64992.1"/>
    <property type="molecule type" value="Genomic_DNA"/>
</dbReference>
<name>A0A8X6Y3W3_9ARAC</name>
<proteinExistence type="predicted"/>
<dbReference type="Proteomes" id="UP000886998">
    <property type="component" value="Unassembled WGS sequence"/>
</dbReference>
<gene>
    <name evidence="3" type="ORF">TNIN_250581</name>
    <name evidence="2" type="ORF">TNIN_484941</name>
</gene>
<accession>A0A8X6Y3W3</accession>
<protein>
    <submittedName>
        <fullName evidence="3">Uncharacterized protein</fullName>
    </submittedName>
</protein>
<evidence type="ECO:0000313" key="3">
    <source>
        <dbReference type="EMBL" id="GFY64992.1"/>
    </source>
</evidence>
<comment type="caution">
    <text evidence="3">The sequence shown here is derived from an EMBL/GenBank/DDBJ whole genome shotgun (WGS) entry which is preliminary data.</text>
</comment>